<dbReference type="GO" id="GO:0140359">
    <property type="term" value="F:ABC-type transporter activity"/>
    <property type="evidence" value="ECO:0007669"/>
    <property type="project" value="InterPro"/>
</dbReference>
<dbReference type="GO" id="GO:0016887">
    <property type="term" value="F:ATP hydrolysis activity"/>
    <property type="evidence" value="ECO:0007669"/>
    <property type="project" value="InterPro"/>
</dbReference>
<dbReference type="EMBL" id="CAJNOQ010005159">
    <property type="protein sequence ID" value="CAF1088370.1"/>
    <property type="molecule type" value="Genomic_DNA"/>
</dbReference>
<protein>
    <recommendedName>
        <fullName evidence="10">ABC transporter domain-containing protein</fullName>
    </recommendedName>
</protein>
<feature type="transmembrane region" description="Helical" evidence="9">
    <location>
        <begin position="563"/>
        <end position="588"/>
    </location>
</feature>
<evidence type="ECO:0000256" key="4">
    <source>
        <dbReference type="ARBA" id="ARBA00022692"/>
    </source>
</evidence>
<dbReference type="SMART" id="SM00642">
    <property type="entry name" value="Aamy"/>
    <property type="match status" value="1"/>
</dbReference>
<dbReference type="EMBL" id="CAJOBC010005160">
    <property type="protein sequence ID" value="CAF3853912.1"/>
    <property type="molecule type" value="Genomic_DNA"/>
</dbReference>
<accession>A0A814N4X3</accession>
<evidence type="ECO:0000313" key="13">
    <source>
        <dbReference type="Proteomes" id="UP000663829"/>
    </source>
</evidence>
<evidence type="ECO:0000313" key="11">
    <source>
        <dbReference type="EMBL" id="CAF1088370.1"/>
    </source>
</evidence>
<gene>
    <name evidence="11" type="ORF">GPM918_LOCUS18127</name>
    <name evidence="12" type="ORF">SRO942_LOCUS18127</name>
</gene>
<dbReference type="SMART" id="SM00382">
    <property type="entry name" value="AAA"/>
    <property type="match status" value="1"/>
</dbReference>
<keyword evidence="8 9" id="KW-0472">Membrane</keyword>
<evidence type="ECO:0000256" key="6">
    <source>
        <dbReference type="ARBA" id="ARBA00022840"/>
    </source>
</evidence>
<feature type="transmembrane region" description="Helical" evidence="9">
    <location>
        <begin position="521"/>
        <end position="542"/>
    </location>
</feature>
<evidence type="ECO:0000256" key="1">
    <source>
        <dbReference type="ARBA" id="ARBA00004141"/>
    </source>
</evidence>
<dbReference type="InterPro" id="IPR006047">
    <property type="entry name" value="GH13_cat_dom"/>
</dbReference>
<dbReference type="Proteomes" id="UP000681722">
    <property type="component" value="Unassembled WGS sequence"/>
</dbReference>
<proteinExistence type="inferred from homology"/>
<dbReference type="GO" id="GO:0005524">
    <property type="term" value="F:ATP binding"/>
    <property type="evidence" value="ECO:0007669"/>
    <property type="project" value="UniProtKB-KW"/>
</dbReference>
<keyword evidence="3" id="KW-0813">Transport</keyword>
<dbReference type="SUPFAM" id="SSF51011">
    <property type="entry name" value="Glycosyl hydrolase domain"/>
    <property type="match status" value="1"/>
</dbReference>
<dbReference type="Pfam" id="PF00005">
    <property type="entry name" value="ABC_tran"/>
    <property type="match status" value="1"/>
</dbReference>
<dbReference type="InterPro" id="IPR017853">
    <property type="entry name" value="GH"/>
</dbReference>
<name>A0A814N4X3_9BILA</name>
<feature type="transmembrane region" description="Helical" evidence="9">
    <location>
        <begin position="600"/>
        <end position="621"/>
    </location>
</feature>
<feature type="transmembrane region" description="Helical" evidence="9">
    <location>
        <begin position="489"/>
        <end position="506"/>
    </location>
</feature>
<evidence type="ECO:0000256" key="9">
    <source>
        <dbReference type="SAM" id="Phobius"/>
    </source>
</evidence>
<evidence type="ECO:0000256" key="3">
    <source>
        <dbReference type="ARBA" id="ARBA00022448"/>
    </source>
</evidence>
<dbReference type="Pfam" id="PF19055">
    <property type="entry name" value="ABC2_membrane_7"/>
    <property type="match status" value="1"/>
</dbReference>
<dbReference type="Pfam" id="PF00128">
    <property type="entry name" value="Alpha-amylase"/>
    <property type="match status" value="1"/>
</dbReference>
<dbReference type="PANTHER" id="PTHR48041:SF91">
    <property type="entry name" value="ABC TRANSPORTER G FAMILY MEMBER 28"/>
    <property type="match status" value="1"/>
</dbReference>
<dbReference type="SUPFAM" id="SSF51445">
    <property type="entry name" value="(Trans)glycosidases"/>
    <property type="match status" value="1"/>
</dbReference>
<organism evidence="11 13">
    <name type="scientific">Didymodactylos carnosus</name>
    <dbReference type="NCBI Taxonomy" id="1234261"/>
    <lineage>
        <taxon>Eukaryota</taxon>
        <taxon>Metazoa</taxon>
        <taxon>Spiralia</taxon>
        <taxon>Gnathifera</taxon>
        <taxon>Rotifera</taxon>
        <taxon>Eurotatoria</taxon>
        <taxon>Bdelloidea</taxon>
        <taxon>Philodinida</taxon>
        <taxon>Philodinidae</taxon>
        <taxon>Didymodactylos</taxon>
    </lineage>
</organism>
<sequence>MIPCRDSAYCPSPLTPSGGLCLTQAQCASTPEQFQELGCGGSVHEGFCPNGSYCKNSSNIISCDNLSTGYCPAGVIKPLDCPLGFRCKNGILDNNKIWDIAMTVASSVLGMLLVIQFLSILWEKVFKNLFKKKKNYKKHPNDPEDLNTSDYFRLSQGHQKKESGIDVTLKDARLRLPSWDKKKSGFTCTIKSGKINAIMGQSGCGKTSLLYAIQGRKDIQRKGLISLAHRHPLETFLSDKVGYVPQEDVMHSDLTVFETVYFSARARRLTDEPRLIENDVKFVLAKLDMSEKYEKITETLSGGEKKRVNIAIEIAACPKLLLLDEPTSGLDSVICDKLFDLLSIIKQNAFCPVNIIMIIHQPSFELFQKIDHVIFLTPQCFLAYQGDRKQALAHVHKSIREMSLNESDKLQVYKSLNECDKCIYALRFHPNNEHHSEHHNDTSNNPEINIVEPPLIKLSINRRSIFKPIFFLIHRTLVQMCMRNYATESIYGFAFFILGLTIGKLFKNQTQLCDIKTLPSIYFLISFGFGMAACISSLRLFGIEMADKTFIRESRNYYHPFQYWLAKTIVDLIHLFSYPLLFLTMLYIEIEPRSTFGQYYGILLVTAFACTGIGQFVSVACQRTENSYLAATLIALISCLISGFNPTKREKLNSLVFFSFSRHIQRQLFIYDMDRYIQTSTTSNYGSVWSTQVMSSYTFTLFAPYNQKAGLQLKNVNAPEKTENEEKKKTNEPTFTEIWYTFVDPYATDVDERGSDDAHHSVGVLAIKDGKRIIDEYEWKHENDGYLVPNDELIIYELHVGDFFQKFKDVTNKIDYFKKLGINAIELMPVKQCQGIHSWGYNPRYNFAIEHMYGTTYEFKEMVDTMHGNGIRVLVDGVYNHTDCSSPLTQIDHDYWFHHEPKCKELSWGPEWNYQHYDPKYDVWPARKYVGDSIRYLVQEFHIDGLRFDSAKQIQHFEFLTTIVKQTKEIAGEKPFYCVSEYLPDDPIVTIDRGGPMDGTWHDRFYYILKDALINDNVQFESLKACIDGRKQGYVSTTNLVNYISNHDHDRLLVEINQAKQLFGKDAMQRIRLGVVVLMTSIGIPLLWMGEEFGEYKPKAIEQSKLDWTLLDDREDKSNEENKALFEYWCLMIKLRNDYKHILKTLNLDFIYEDSKLKLFVYHRYDDNKSDQMIIVINWSKQTYYDYNVPNVPAGKWIEWQTKQEYIIGKNTVFLTITTEPYQGKVFLCNK</sequence>
<evidence type="ECO:0000259" key="10">
    <source>
        <dbReference type="PROSITE" id="PS50893"/>
    </source>
</evidence>
<evidence type="ECO:0000256" key="7">
    <source>
        <dbReference type="ARBA" id="ARBA00022989"/>
    </source>
</evidence>
<dbReference type="SUPFAM" id="SSF52540">
    <property type="entry name" value="P-loop containing nucleoside triphosphate hydrolases"/>
    <property type="match status" value="1"/>
</dbReference>
<dbReference type="Gene3D" id="3.40.50.300">
    <property type="entry name" value="P-loop containing nucleotide triphosphate hydrolases"/>
    <property type="match status" value="1"/>
</dbReference>
<keyword evidence="5" id="KW-0547">Nucleotide-binding</keyword>
<dbReference type="PROSITE" id="PS50893">
    <property type="entry name" value="ABC_TRANSPORTER_2"/>
    <property type="match status" value="1"/>
</dbReference>
<dbReference type="Proteomes" id="UP000663829">
    <property type="component" value="Unassembled WGS sequence"/>
</dbReference>
<dbReference type="InterPro" id="IPR043926">
    <property type="entry name" value="ABCG_dom"/>
</dbReference>
<comment type="subcellular location">
    <subcellularLocation>
        <location evidence="1">Membrane</location>
        <topology evidence="1">Multi-pass membrane protein</topology>
    </subcellularLocation>
</comment>
<feature type="transmembrane region" description="Helical" evidence="9">
    <location>
        <begin position="628"/>
        <end position="645"/>
    </location>
</feature>
<dbReference type="InterPro" id="IPR003593">
    <property type="entry name" value="AAA+_ATPase"/>
</dbReference>
<dbReference type="PANTHER" id="PTHR48041">
    <property type="entry name" value="ABC TRANSPORTER G FAMILY MEMBER 28"/>
    <property type="match status" value="1"/>
</dbReference>
<reference evidence="11" key="1">
    <citation type="submission" date="2021-02" db="EMBL/GenBank/DDBJ databases">
        <authorList>
            <person name="Nowell W R."/>
        </authorList>
    </citation>
    <scope>NUCLEOTIDE SEQUENCE</scope>
</reference>
<comment type="similarity">
    <text evidence="2">Belongs to the ABC transporter superfamily. ABCG family. Eye pigment precursor importer (TC 3.A.1.204) subfamily.</text>
</comment>
<dbReference type="AlphaFoldDB" id="A0A814N4X3"/>
<dbReference type="InterPro" id="IPR050352">
    <property type="entry name" value="ABCG_transporters"/>
</dbReference>
<evidence type="ECO:0000313" key="12">
    <source>
        <dbReference type="EMBL" id="CAF3853912.1"/>
    </source>
</evidence>
<comment type="caution">
    <text evidence="11">The sequence shown here is derived from an EMBL/GenBank/DDBJ whole genome shotgun (WGS) entry which is preliminary data.</text>
</comment>
<dbReference type="PROSITE" id="PS00211">
    <property type="entry name" value="ABC_TRANSPORTER_1"/>
    <property type="match status" value="1"/>
</dbReference>
<keyword evidence="4 9" id="KW-0812">Transmembrane</keyword>
<feature type="transmembrane region" description="Helical" evidence="9">
    <location>
        <begin position="100"/>
        <end position="122"/>
    </location>
</feature>
<dbReference type="InterPro" id="IPR027417">
    <property type="entry name" value="P-loop_NTPase"/>
</dbReference>
<keyword evidence="7 9" id="KW-1133">Transmembrane helix</keyword>
<dbReference type="OrthoDB" id="66620at2759"/>
<dbReference type="InterPro" id="IPR017871">
    <property type="entry name" value="ABC_transporter-like_CS"/>
</dbReference>
<keyword evidence="6" id="KW-0067">ATP-binding</keyword>
<dbReference type="Gene3D" id="3.20.20.80">
    <property type="entry name" value="Glycosidases"/>
    <property type="match status" value="1"/>
</dbReference>
<evidence type="ECO:0000256" key="5">
    <source>
        <dbReference type="ARBA" id="ARBA00022741"/>
    </source>
</evidence>
<feature type="domain" description="ABC transporter" evidence="10">
    <location>
        <begin position="167"/>
        <end position="404"/>
    </location>
</feature>
<dbReference type="InterPro" id="IPR003439">
    <property type="entry name" value="ABC_transporter-like_ATP-bd"/>
</dbReference>
<evidence type="ECO:0000256" key="2">
    <source>
        <dbReference type="ARBA" id="ARBA00005814"/>
    </source>
</evidence>
<dbReference type="GO" id="GO:0005975">
    <property type="term" value="P:carbohydrate metabolic process"/>
    <property type="evidence" value="ECO:0007669"/>
    <property type="project" value="InterPro"/>
</dbReference>
<keyword evidence="13" id="KW-1185">Reference proteome</keyword>
<evidence type="ECO:0000256" key="8">
    <source>
        <dbReference type="ARBA" id="ARBA00023136"/>
    </source>
</evidence>
<dbReference type="GO" id="GO:0016020">
    <property type="term" value="C:membrane"/>
    <property type="evidence" value="ECO:0007669"/>
    <property type="project" value="UniProtKB-SubCell"/>
</dbReference>